<evidence type="ECO:0000313" key="2">
    <source>
        <dbReference type="EMBL" id="MCH8614761.1"/>
    </source>
</evidence>
<feature type="transmembrane region" description="Helical" evidence="1">
    <location>
        <begin position="148"/>
        <end position="173"/>
    </location>
</feature>
<dbReference type="RefSeq" id="WP_241445339.1">
    <property type="nucleotide sequence ID" value="NZ_JAKZHW010000001.1"/>
</dbReference>
<dbReference type="EMBL" id="JAKZHW010000001">
    <property type="protein sequence ID" value="MCH8614761.1"/>
    <property type="molecule type" value="Genomic_DNA"/>
</dbReference>
<proteinExistence type="predicted"/>
<gene>
    <name evidence="2" type="ORF">LZ016_01385</name>
</gene>
<keyword evidence="1" id="KW-0812">Transmembrane</keyword>
<feature type="transmembrane region" description="Helical" evidence="1">
    <location>
        <begin position="27"/>
        <end position="45"/>
    </location>
</feature>
<keyword evidence="3" id="KW-1185">Reference proteome</keyword>
<feature type="transmembrane region" description="Helical" evidence="1">
    <location>
        <begin position="110"/>
        <end position="128"/>
    </location>
</feature>
<keyword evidence="1" id="KW-1133">Transmembrane helix</keyword>
<organism evidence="2 3">
    <name type="scientific">Sphingomonas telluris</name>
    <dbReference type="NCBI Taxonomy" id="2907998"/>
    <lineage>
        <taxon>Bacteria</taxon>
        <taxon>Pseudomonadati</taxon>
        <taxon>Pseudomonadota</taxon>
        <taxon>Alphaproteobacteria</taxon>
        <taxon>Sphingomonadales</taxon>
        <taxon>Sphingomonadaceae</taxon>
        <taxon>Sphingomonas</taxon>
    </lineage>
</organism>
<comment type="caution">
    <text evidence="2">The sequence shown here is derived from an EMBL/GenBank/DDBJ whole genome shotgun (WGS) entry which is preliminary data.</text>
</comment>
<accession>A0ABS9VIG0</accession>
<reference evidence="2 3" key="1">
    <citation type="submission" date="2022-03" db="EMBL/GenBank/DDBJ databases">
        <authorList>
            <person name="Jo J.-H."/>
            <person name="Im W.-T."/>
        </authorList>
    </citation>
    <scope>NUCLEOTIDE SEQUENCE [LARGE SCALE GENOMIC DNA]</scope>
    <source>
        <strain evidence="2 3">SM33</strain>
    </source>
</reference>
<dbReference type="Proteomes" id="UP001203058">
    <property type="component" value="Unassembled WGS sequence"/>
</dbReference>
<evidence type="ECO:0000313" key="3">
    <source>
        <dbReference type="Proteomes" id="UP001203058"/>
    </source>
</evidence>
<evidence type="ECO:0000256" key="1">
    <source>
        <dbReference type="SAM" id="Phobius"/>
    </source>
</evidence>
<feature type="transmembrane region" description="Helical" evidence="1">
    <location>
        <begin position="57"/>
        <end position="79"/>
    </location>
</feature>
<keyword evidence="1" id="KW-0472">Membrane</keyword>
<protein>
    <submittedName>
        <fullName evidence="2">DUF2569 domain-containing protein</fullName>
    </submittedName>
</protein>
<name>A0ABS9VIG0_9SPHN</name>
<sequence>MLRIYEGRLRARAASILLSLEGRLDRIMQGWLLLAGLACAARIATSPIRGPLDAGTIGPYLLLIVAPFASMVLALRWFAEGDRLPQPATRLARIGRWNNLELNAARQHPLYGANGIMVSLLIGMLINVPVRAAEYLAAMPALTGKVPAWLSTLNLLMTMDVVVFTSLYTVAFVAALRRVPLFPRLLAAIWISDLAMQIVTAEIVAGTPGLPTKVAGALHALLEGNVKKVLISAALWLPYLLLSRRVNVTYRHRVPA</sequence>